<keyword evidence="2" id="KW-1185">Reference proteome</keyword>
<gene>
    <name evidence="1" type="ORF">MA16_Dca005500</name>
</gene>
<proteinExistence type="predicted"/>
<protein>
    <submittedName>
        <fullName evidence="1">Uncharacterized protein</fullName>
    </submittedName>
</protein>
<reference evidence="1 2" key="1">
    <citation type="journal article" date="2016" name="Sci. Rep.">
        <title>The Dendrobium catenatum Lindl. genome sequence provides insights into polysaccharide synthase, floral development and adaptive evolution.</title>
        <authorList>
            <person name="Zhang G.Q."/>
            <person name="Xu Q."/>
            <person name="Bian C."/>
            <person name="Tsai W.C."/>
            <person name="Yeh C.M."/>
            <person name="Liu K.W."/>
            <person name="Yoshida K."/>
            <person name="Zhang L.S."/>
            <person name="Chang S.B."/>
            <person name="Chen F."/>
            <person name="Shi Y."/>
            <person name="Su Y.Y."/>
            <person name="Zhang Y.Q."/>
            <person name="Chen L.J."/>
            <person name="Yin Y."/>
            <person name="Lin M."/>
            <person name="Huang H."/>
            <person name="Deng H."/>
            <person name="Wang Z.W."/>
            <person name="Zhu S.L."/>
            <person name="Zhao X."/>
            <person name="Deng C."/>
            <person name="Niu S.C."/>
            <person name="Huang J."/>
            <person name="Wang M."/>
            <person name="Liu G.H."/>
            <person name="Yang H.J."/>
            <person name="Xiao X.J."/>
            <person name="Hsiao Y.Y."/>
            <person name="Wu W.L."/>
            <person name="Chen Y.Y."/>
            <person name="Mitsuda N."/>
            <person name="Ohme-Takagi M."/>
            <person name="Luo Y.B."/>
            <person name="Van de Peer Y."/>
            <person name="Liu Z.J."/>
        </authorList>
    </citation>
    <scope>NUCLEOTIDE SEQUENCE [LARGE SCALE GENOMIC DNA]</scope>
    <source>
        <tissue evidence="1">The whole plant</tissue>
    </source>
</reference>
<evidence type="ECO:0000313" key="1">
    <source>
        <dbReference type="EMBL" id="PKU82495.1"/>
    </source>
</evidence>
<dbReference type="AlphaFoldDB" id="A0A2I0X3K6"/>
<dbReference type="EMBL" id="KZ502191">
    <property type="protein sequence ID" value="PKU82495.1"/>
    <property type="molecule type" value="Genomic_DNA"/>
</dbReference>
<evidence type="ECO:0000313" key="2">
    <source>
        <dbReference type="Proteomes" id="UP000233837"/>
    </source>
</evidence>
<organism evidence="1 2">
    <name type="scientific">Dendrobium catenatum</name>
    <dbReference type="NCBI Taxonomy" id="906689"/>
    <lineage>
        <taxon>Eukaryota</taxon>
        <taxon>Viridiplantae</taxon>
        <taxon>Streptophyta</taxon>
        <taxon>Embryophyta</taxon>
        <taxon>Tracheophyta</taxon>
        <taxon>Spermatophyta</taxon>
        <taxon>Magnoliopsida</taxon>
        <taxon>Liliopsida</taxon>
        <taxon>Asparagales</taxon>
        <taxon>Orchidaceae</taxon>
        <taxon>Epidendroideae</taxon>
        <taxon>Malaxideae</taxon>
        <taxon>Dendrobiinae</taxon>
        <taxon>Dendrobium</taxon>
    </lineage>
</organism>
<accession>A0A2I0X3K6</accession>
<dbReference type="Proteomes" id="UP000233837">
    <property type="component" value="Unassembled WGS sequence"/>
</dbReference>
<reference evidence="1 2" key="2">
    <citation type="journal article" date="2017" name="Nature">
        <title>The Apostasia genome and the evolution of orchids.</title>
        <authorList>
            <person name="Zhang G.Q."/>
            <person name="Liu K.W."/>
            <person name="Li Z."/>
            <person name="Lohaus R."/>
            <person name="Hsiao Y.Y."/>
            <person name="Niu S.C."/>
            <person name="Wang J.Y."/>
            <person name="Lin Y.C."/>
            <person name="Xu Q."/>
            <person name="Chen L.J."/>
            <person name="Yoshida K."/>
            <person name="Fujiwara S."/>
            <person name="Wang Z.W."/>
            <person name="Zhang Y.Q."/>
            <person name="Mitsuda N."/>
            <person name="Wang M."/>
            <person name="Liu G.H."/>
            <person name="Pecoraro L."/>
            <person name="Huang H.X."/>
            <person name="Xiao X.J."/>
            <person name="Lin M."/>
            <person name="Wu X.Y."/>
            <person name="Wu W.L."/>
            <person name="Chen Y.Y."/>
            <person name="Chang S.B."/>
            <person name="Sakamoto S."/>
            <person name="Ohme-Takagi M."/>
            <person name="Yagi M."/>
            <person name="Zeng S.J."/>
            <person name="Shen C.Y."/>
            <person name="Yeh C.M."/>
            <person name="Luo Y.B."/>
            <person name="Tsai W.C."/>
            <person name="Van de Peer Y."/>
            <person name="Liu Z.J."/>
        </authorList>
    </citation>
    <scope>NUCLEOTIDE SEQUENCE [LARGE SCALE GENOMIC DNA]</scope>
    <source>
        <tissue evidence="1">The whole plant</tissue>
    </source>
</reference>
<sequence length="120" mass="13650">MSTVGYLGFTRRPGGWEARLVAGVRSSWLAYLAVGVDRANQQMICGVGLNGIQREFGYWEPWMGDQKAEDLLGVRCSTCRKKSKDSCVWKRGRGRLEIQLEGWWSFGAQRSEVWSDWLAT</sequence>
<name>A0A2I0X3K6_9ASPA</name>